<evidence type="ECO:0000256" key="3">
    <source>
        <dbReference type="ARBA" id="ARBA00023326"/>
    </source>
</evidence>
<dbReference type="GO" id="GO:0016798">
    <property type="term" value="F:hydrolase activity, acting on glycosyl bonds"/>
    <property type="evidence" value="ECO:0007669"/>
    <property type="project" value="UniProtKB-KW"/>
</dbReference>
<feature type="domain" description="Fibronectin type-III" evidence="5">
    <location>
        <begin position="209"/>
        <end position="294"/>
    </location>
</feature>
<dbReference type="SMART" id="SM00060">
    <property type="entry name" value="FN3"/>
    <property type="match status" value="5"/>
</dbReference>
<dbReference type="Pfam" id="PF00041">
    <property type="entry name" value="fn3"/>
    <property type="match status" value="1"/>
</dbReference>
<dbReference type="InterPro" id="IPR036116">
    <property type="entry name" value="FN3_sf"/>
</dbReference>
<accession>A0A8J3QDB2</accession>
<feature type="domain" description="Fibronectin type-III" evidence="5">
    <location>
        <begin position="21"/>
        <end position="110"/>
    </location>
</feature>
<dbReference type="SUPFAM" id="SSF49265">
    <property type="entry name" value="Fibronectin type III"/>
    <property type="match status" value="3"/>
</dbReference>
<dbReference type="GO" id="GO:0000272">
    <property type="term" value="P:polysaccharide catabolic process"/>
    <property type="evidence" value="ECO:0007669"/>
    <property type="project" value="UniProtKB-KW"/>
</dbReference>
<dbReference type="EMBL" id="BONY01000037">
    <property type="protein sequence ID" value="GIH07535.1"/>
    <property type="molecule type" value="Genomic_DNA"/>
</dbReference>
<dbReference type="CDD" id="cd00063">
    <property type="entry name" value="FN3"/>
    <property type="match status" value="3"/>
</dbReference>
<feature type="signal peptide" evidence="4">
    <location>
        <begin position="1"/>
        <end position="17"/>
    </location>
</feature>
<feature type="chain" id="PRO_5039116745" description="Fibronectin type-III domain-containing protein" evidence="4">
    <location>
        <begin position="18"/>
        <end position="486"/>
    </location>
</feature>
<dbReference type="PROSITE" id="PS50853">
    <property type="entry name" value="FN3"/>
    <property type="match status" value="4"/>
</dbReference>
<dbReference type="Proteomes" id="UP000612899">
    <property type="component" value="Unassembled WGS sequence"/>
</dbReference>
<keyword evidence="2" id="KW-0378">Hydrolase</keyword>
<dbReference type="PANTHER" id="PTHR46708">
    <property type="entry name" value="TENASCIN"/>
    <property type="match status" value="1"/>
</dbReference>
<reference evidence="6" key="1">
    <citation type="submission" date="2021-01" db="EMBL/GenBank/DDBJ databases">
        <title>Whole genome shotgun sequence of Rhizocola hellebori NBRC 109834.</title>
        <authorList>
            <person name="Komaki H."/>
            <person name="Tamura T."/>
        </authorList>
    </citation>
    <scope>NUCLEOTIDE SEQUENCE</scope>
    <source>
        <strain evidence="6">NBRC 109834</strain>
    </source>
</reference>
<keyword evidence="4" id="KW-0732">Signal</keyword>
<protein>
    <recommendedName>
        <fullName evidence="5">Fibronectin type-III domain-containing protein</fullName>
    </recommendedName>
</protein>
<evidence type="ECO:0000313" key="6">
    <source>
        <dbReference type="EMBL" id="GIH07535.1"/>
    </source>
</evidence>
<evidence type="ECO:0000259" key="5">
    <source>
        <dbReference type="PROSITE" id="PS50853"/>
    </source>
</evidence>
<dbReference type="Gene3D" id="2.60.40.10">
    <property type="entry name" value="Immunoglobulins"/>
    <property type="match status" value="5"/>
</dbReference>
<sequence length="486" mass="48998">MLTACLVVGGLATPALAGLAAPAAPTGVNATNSVSSITLTWTQPATGVRPAHFRVYEAGVVVARNTTTRVTVRNLAFGSSHTYQVTAVDSSGQESPPSAPVTRSAFTGGPVACGITVPSGFASTEVTASSVSLSWSNAIPFYDMAGTIVVLENSTVILQTTLNSARIGGLAPSSTHTYQVARRDCTGGLHASAPLTVTTAPGDPQRPAPPTGTTVGARTNISIALSWTPLPSADPAVAYAVYEGGSAVTVTPSTSTVLSGLWRDTAHEYRVAAVDSAGNESALSAAAQASTQPCDSPLPRPVGLTARALSPSSVALSWTHIAQATSFTVLRLPPGAAPVSEVTVPGQSVMVTGLPSASTTRYAVVADTTGCGRSAASAPVTVTTAAGPAARPPRPADLRVVSSTPNFDFTGTVTLGWNQPSGSDPVVGYRLYEGATLFATSASTSLTLRLPGGPTHTISVAAVDPAGNESAQSVLLAFTVPFIPPP</sequence>
<dbReference type="InterPro" id="IPR003961">
    <property type="entry name" value="FN3_dom"/>
</dbReference>
<feature type="domain" description="Fibronectin type-III" evidence="5">
    <location>
        <begin position="117"/>
        <end position="202"/>
    </location>
</feature>
<keyword evidence="3" id="KW-0119">Carbohydrate metabolism</keyword>
<evidence type="ECO:0000313" key="7">
    <source>
        <dbReference type="Proteomes" id="UP000612899"/>
    </source>
</evidence>
<feature type="domain" description="Fibronectin type-III" evidence="5">
    <location>
        <begin position="300"/>
        <end position="387"/>
    </location>
</feature>
<comment type="caution">
    <text evidence="6">The sequence shown here is derived from an EMBL/GenBank/DDBJ whole genome shotgun (WGS) entry which is preliminary data.</text>
</comment>
<evidence type="ECO:0000256" key="4">
    <source>
        <dbReference type="SAM" id="SignalP"/>
    </source>
</evidence>
<name>A0A8J3QDB2_9ACTN</name>
<dbReference type="RefSeq" id="WP_203911322.1">
    <property type="nucleotide sequence ID" value="NZ_BONY01000037.1"/>
</dbReference>
<gene>
    <name evidence="6" type="ORF">Rhe02_56020</name>
</gene>
<organism evidence="6 7">
    <name type="scientific">Rhizocola hellebori</name>
    <dbReference type="NCBI Taxonomy" id="1392758"/>
    <lineage>
        <taxon>Bacteria</taxon>
        <taxon>Bacillati</taxon>
        <taxon>Actinomycetota</taxon>
        <taxon>Actinomycetes</taxon>
        <taxon>Micromonosporales</taxon>
        <taxon>Micromonosporaceae</taxon>
        <taxon>Rhizocola</taxon>
    </lineage>
</organism>
<keyword evidence="1" id="KW-0677">Repeat</keyword>
<dbReference type="PANTHER" id="PTHR46708:SF2">
    <property type="entry name" value="FIBRONECTIN TYPE-III DOMAIN-CONTAINING PROTEIN"/>
    <property type="match status" value="1"/>
</dbReference>
<dbReference type="InterPro" id="IPR013783">
    <property type="entry name" value="Ig-like_fold"/>
</dbReference>
<proteinExistence type="predicted"/>
<keyword evidence="7" id="KW-1185">Reference proteome</keyword>
<keyword evidence="2" id="KW-0326">Glycosidase</keyword>
<keyword evidence="3" id="KW-0624">Polysaccharide degradation</keyword>
<evidence type="ECO:0000256" key="1">
    <source>
        <dbReference type="ARBA" id="ARBA00022737"/>
    </source>
</evidence>
<dbReference type="AlphaFoldDB" id="A0A8J3QDB2"/>
<evidence type="ECO:0000256" key="2">
    <source>
        <dbReference type="ARBA" id="ARBA00023295"/>
    </source>
</evidence>
<dbReference type="InterPro" id="IPR050991">
    <property type="entry name" value="ECM_Regulatory_Proteins"/>
</dbReference>